<evidence type="ECO:0000313" key="1">
    <source>
        <dbReference type="EMBL" id="KAG6750432.1"/>
    </source>
</evidence>
<organism evidence="1 2">
    <name type="scientific">Populus tomentosa</name>
    <name type="common">Chinese white poplar</name>
    <dbReference type="NCBI Taxonomy" id="118781"/>
    <lineage>
        <taxon>Eukaryota</taxon>
        <taxon>Viridiplantae</taxon>
        <taxon>Streptophyta</taxon>
        <taxon>Embryophyta</taxon>
        <taxon>Tracheophyta</taxon>
        <taxon>Spermatophyta</taxon>
        <taxon>Magnoliopsida</taxon>
        <taxon>eudicotyledons</taxon>
        <taxon>Gunneridae</taxon>
        <taxon>Pentapetalae</taxon>
        <taxon>rosids</taxon>
        <taxon>fabids</taxon>
        <taxon>Malpighiales</taxon>
        <taxon>Salicaceae</taxon>
        <taxon>Saliceae</taxon>
        <taxon>Populus</taxon>
    </lineage>
</organism>
<dbReference type="Proteomes" id="UP000886885">
    <property type="component" value="Chromosome 13D"/>
</dbReference>
<gene>
    <name evidence="1" type="ORF">POTOM_044925</name>
</gene>
<dbReference type="EMBL" id="JAAWWB010000026">
    <property type="protein sequence ID" value="KAG6750432.1"/>
    <property type="molecule type" value="Genomic_DNA"/>
</dbReference>
<name>A0A8X7YIW9_POPTO</name>
<evidence type="ECO:0000313" key="2">
    <source>
        <dbReference type="Proteomes" id="UP000886885"/>
    </source>
</evidence>
<keyword evidence="2" id="KW-1185">Reference proteome</keyword>
<comment type="caution">
    <text evidence="1">The sequence shown here is derived from an EMBL/GenBank/DDBJ whole genome shotgun (WGS) entry which is preliminary data.</text>
</comment>
<reference evidence="1" key="1">
    <citation type="journal article" date="2020" name="bioRxiv">
        <title>Hybrid origin of Populus tomentosa Carr. identified through genome sequencing and phylogenomic analysis.</title>
        <authorList>
            <person name="An X."/>
            <person name="Gao K."/>
            <person name="Chen Z."/>
            <person name="Li J."/>
            <person name="Yang X."/>
            <person name="Yang X."/>
            <person name="Zhou J."/>
            <person name="Guo T."/>
            <person name="Zhao T."/>
            <person name="Huang S."/>
            <person name="Miao D."/>
            <person name="Khan W.U."/>
            <person name="Rao P."/>
            <person name="Ye M."/>
            <person name="Lei B."/>
            <person name="Liao W."/>
            <person name="Wang J."/>
            <person name="Ji L."/>
            <person name="Li Y."/>
            <person name="Guo B."/>
            <person name="Mustafa N.S."/>
            <person name="Li S."/>
            <person name="Yun Q."/>
            <person name="Keller S.R."/>
            <person name="Mao J."/>
            <person name="Zhang R."/>
            <person name="Strauss S.H."/>
        </authorList>
    </citation>
    <scope>NUCLEOTIDE SEQUENCE</scope>
    <source>
        <strain evidence="1">GM15</strain>
        <tissue evidence="1">Leaf</tissue>
    </source>
</reference>
<protein>
    <submittedName>
        <fullName evidence="1">Uncharacterized protein</fullName>
    </submittedName>
</protein>
<proteinExistence type="predicted"/>
<accession>A0A8X7YIW9</accession>
<dbReference type="AlphaFoldDB" id="A0A8X7YIW9"/>
<sequence>MSAICEKILMGTRFLSHLICLILVSNADLWMTGTLSILLREQTISSIFLITIHFFNSYGELCINNGQLKISSIQASCWFVGGKRVWVLKSKIFYRDVAMEMPNWLSVLFRKPEGPNKHSNQETDLNSNVELCRRYLDFLD</sequence>